<proteinExistence type="predicted"/>
<evidence type="ECO:0000313" key="1">
    <source>
        <dbReference type="EMBL" id="OQS37337.1"/>
    </source>
</evidence>
<protein>
    <recommendedName>
        <fullName evidence="3">DNA alkylation repair protein</fullName>
    </recommendedName>
</protein>
<dbReference type="SUPFAM" id="SSF48371">
    <property type="entry name" value="ARM repeat"/>
    <property type="match status" value="1"/>
</dbReference>
<evidence type="ECO:0000313" key="2">
    <source>
        <dbReference type="Proteomes" id="UP000192721"/>
    </source>
</evidence>
<dbReference type="EMBL" id="MUKV01000019">
    <property type="protein sequence ID" value="OQS37337.1"/>
    <property type="molecule type" value="Genomic_DNA"/>
</dbReference>
<dbReference type="CDD" id="cd07064">
    <property type="entry name" value="AlkD_like_1"/>
    <property type="match status" value="1"/>
</dbReference>
<dbReference type="Pfam" id="PF08713">
    <property type="entry name" value="DNA_alkylation"/>
    <property type="match status" value="1"/>
</dbReference>
<accession>A0A1W0CR94</accession>
<dbReference type="Gene3D" id="1.25.40.290">
    <property type="entry name" value="ARM repeat domains"/>
    <property type="match status" value="1"/>
</dbReference>
<dbReference type="RefSeq" id="WP_081555985.1">
    <property type="nucleotide sequence ID" value="NZ_MUKV01000019.1"/>
</dbReference>
<dbReference type="PANTHER" id="PTHR34070">
    <property type="entry name" value="ARMADILLO-TYPE FOLD"/>
    <property type="match status" value="1"/>
</dbReference>
<sequence length="228" mass="25807">MNADIAALRAELSAAAVPEQAAPMRAYMRERFDFLGVPTPARRKVSTPWIRALKSRSAEYCLDLAEQLWRQPEREFQYAAVDLLTARAEELPAASLQRLLALAAAKPWWDCVDGLAAWVVGALTRQHRDLQRDMDALSGDADFWLRRVAILHQLRWKADTDAERLFRYCAANAGDAEFFIRKAIGWALREYAYTDANAVRAFVVATPLSGLSRREALKHIARSTEDFQ</sequence>
<comment type="caution">
    <text evidence="1">The sequence shown here is derived from an EMBL/GenBank/DDBJ whole genome shotgun (WGS) entry which is preliminary data.</text>
</comment>
<reference evidence="1 2" key="1">
    <citation type="submission" date="2017-02" db="EMBL/GenBank/DDBJ databases">
        <title>Chromobacterium haemolyticum H5244.</title>
        <authorList>
            <person name="Gulvik C.A."/>
        </authorList>
    </citation>
    <scope>NUCLEOTIDE SEQUENCE [LARGE SCALE GENOMIC DNA]</scope>
    <source>
        <strain evidence="1 2">H5244</strain>
    </source>
</reference>
<gene>
    <name evidence="1" type="ORF">B0T45_14630</name>
</gene>
<name>A0A1W0CR94_9NEIS</name>
<dbReference type="PANTHER" id="PTHR34070:SF1">
    <property type="entry name" value="DNA ALKYLATION REPAIR PROTEIN"/>
    <property type="match status" value="1"/>
</dbReference>
<dbReference type="InterPro" id="IPR016024">
    <property type="entry name" value="ARM-type_fold"/>
</dbReference>
<dbReference type="InterPro" id="IPR014825">
    <property type="entry name" value="DNA_alkylation"/>
</dbReference>
<dbReference type="AlphaFoldDB" id="A0A1W0CR94"/>
<organism evidence="1 2">
    <name type="scientific">Chromobacterium haemolyticum</name>
    <dbReference type="NCBI Taxonomy" id="394935"/>
    <lineage>
        <taxon>Bacteria</taxon>
        <taxon>Pseudomonadati</taxon>
        <taxon>Pseudomonadota</taxon>
        <taxon>Betaproteobacteria</taxon>
        <taxon>Neisseriales</taxon>
        <taxon>Chromobacteriaceae</taxon>
        <taxon>Chromobacterium</taxon>
    </lineage>
</organism>
<dbReference type="Proteomes" id="UP000192721">
    <property type="component" value="Unassembled WGS sequence"/>
</dbReference>
<dbReference type="Gene3D" id="1.20.1660.10">
    <property type="entry name" value="Hypothetical protein (EF3068)"/>
    <property type="match status" value="1"/>
</dbReference>
<evidence type="ECO:0008006" key="3">
    <source>
        <dbReference type="Google" id="ProtNLM"/>
    </source>
</evidence>